<keyword evidence="5" id="KW-0175">Coiled coil</keyword>
<evidence type="ECO:0000313" key="8">
    <source>
        <dbReference type="EMBL" id="RUO28093.1"/>
    </source>
</evidence>
<reference evidence="8 9" key="1">
    <citation type="journal article" date="2018" name="Front. Microbiol.">
        <title>Genome-Based Analysis Reveals the Taxonomy and Diversity of the Family Idiomarinaceae.</title>
        <authorList>
            <person name="Liu Y."/>
            <person name="Lai Q."/>
            <person name="Shao Z."/>
        </authorList>
    </citation>
    <scope>NUCLEOTIDE SEQUENCE [LARGE SCALE GENOMIC DNA]</scope>
    <source>
        <strain evidence="8 9">GBSy1</strain>
    </source>
</reference>
<evidence type="ECO:0000256" key="5">
    <source>
        <dbReference type="SAM" id="Coils"/>
    </source>
</evidence>
<dbReference type="CDD" id="cd11386">
    <property type="entry name" value="MCP_signal"/>
    <property type="match status" value="1"/>
</dbReference>
<name>A0ABY0BVM0_9GAMM</name>
<comment type="caution">
    <text evidence="8">The sequence shown here is derived from an EMBL/GenBank/DDBJ whole genome shotgun (WGS) entry which is preliminary data.</text>
</comment>
<dbReference type="PANTHER" id="PTHR32089:SF52">
    <property type="entry name" value="CHEMOTAXIS SIGNAL TRANSDUCTION SYSTEM METHYL ACCEPTING SENSORY TRANSDUCER WITH PAS SENSORY DOMAIN"/>
    <property type="match status" value="1"/>
</dbReference>
<dbReference type="InterPro" id="IPR004090">
    <property type="entry name" value="Chemotax_Me-accpt_rcpt"/>
</dbReference>
<dbReference type="Gene3D" id="1.10.287.950">
    <property type="entry name" value="Methyl-accepting chemotaxis protein"/>
    <property type="match status" value="1"/>
</dbReference>
<comment type="subcellular location">
    <subcellularLocation>
        <location evidence="1">Membrane</location>
    </subcellularLocation>
</comment>
<dbReference type="RefSeq" id="WP_126790100.1">
    <property type="nucleotide sequence ID" value="NZ_PIPN01000006.1"/>
</dbReference>
<dbReference type="PANTHER" id="PTHR32089">
    <property type="entry name" value="METHYL-ACCEPTING CHEMOTAXIS PROTEIN MCPB"/>
    <property type="match status" value="1"/>
</dbReference>
<comment type="similarity">
    <text evidence="3">Belongs to the methyl-accepting chemotaxis (MCP) protein family.</text>
</comment>
<evidence type="ECO:0000256" key="1">
    <source>
        <dbReference type="ARBA" id="ARBA00004370"/>
    </source>
</evidence>
<evidence type="ECO:0000256" key="3">
    <source>
        <dbReference type="ARBA" id="ARBA00029447"/>
    </source>
</evidence>
<sequence>MQATTSSSAQLNDDSVFVFSLNVKGSVRTALPSFQTLMGSDQTQLKSRHLHDLIDAAPQAVLNEIANALESDLPWRGVLCFKTRAWGNVWLDVFARPTYRAGKRNGSQWLLTKATPELAQRASQLYRKKNPARMFNWQGYSALALVLLAVLITSSVGPWWLGVVPLLCSAIMLMLLRPHAYVRKVMSELDGRHNVIQRQVFAGQDLAGSLIYEIALRDSSIMAITSRLEYGTEDLASTMNSTRQRSEKILDKTQFSVDSVTQIATAMEEMSTTVQDIASNASDSARVCEETTSNIDRSAAIIANTATRMNELVDRVSSAADETATLVGHSEQVRAVSQQIDAIAEQTNLLALNAAIEAARAGESGRGFAVVADEVRNLSQRTQHAVNEIENTISSMSNAMQRWEQEMHSQREMATECGELSRESEKHMTSITGDVRAINDRMIQIATAAEEHSSAVGEVQSSVQQINDASQDTHQLAIESASDVESVGKRIQEFRSLVEAFEEDD</sequence>
<feature type="domain" description="Methyl-accepting transducer" evidence="7">
    <location>
        <begin position="231"/>
        <end position="467"/>
    </location>
</feature>
<dbReference type="Pfam" id="PF00015">
    <property type="entry name" value="MCPsignal"/>
    <property type="match status" value="1"/>
</dbReference>
<dbReference type="PRINTS" id="PR00260">
    <property type="entry name" value="CHEMTRNSDUCR"/>
</dbReference>
<evidence type="ECO:0000259" key="7">
    <source>
        <dbReference type="PROSITE" id="PS50111"/>
    </source>
</evidence>
<dbReference type="PROSITE" id="PS50111">
    <property type="entry name" value="CHEMOTAXIS_TRANSDUC_2"/>
    <property type="match status" value="1"/>
</dbReference>
<gene>
    <name evidence="8" type="ORF">CWE12_12800</name>
</gene>
<keyword evidence="6" id="KW-0812">Transmembrane</keyword>
<accession>A0ABY0BVM0</accession>
<dbReference type="Proteomes" id="UP000287410">
    <property type="component" value="Unassembled WGS sequence"/>
</dbReference>
<dbReference type="SUPFAM" id="SSF55785">
    <property type="entry name" value="PYP-like sensor domain (PAS domain)"/>
    <property type="match status" value="1"/>
</dbReference>
<evidence type="ECO:0000256" key="6">
    <source>
        <dbReference type="SAM" id="Phobius"/>
    </source>
</evidence>
<evidence type="ECO:0000256" key="2">
    <source>
        <dbReference type="ARBA" id="ARBA00023224"/>
    </source>
</evidence>
<keyword evidence="6" id="KW-0472">Membrane</keyword>
<protein>
    <recommendedName>
        <fullName evidence="7">Methyl-accepting transducer domain-containing protein</fullName>
    </recommendedName>
</protein>
<feature type="transmembrane region" description="Helical" evidence="6">
    <location>
        <begin position="134"/>
        <end position="153"/>
    </location>
</feature>
<evidence type="ECO:0000256" key="4">
    <source>
        <dbReference type="PROSITE-ProRule" id="PRU00284"/>
    </source>
</evidence>
<dbReference type="SMART" id="SM00283">
    <property type="entry name" value="MA"/>
    <property type="match status" value="1"/>
</dbReference>
<keyword evidence="6" id="KW-1133">Transmembrane helix</keyword>
<dbReference type="SUPFAM" id="SSF58104">
    <property type="entry name" value="Methyl-accepting chemotaxis protein (MCP) signaling domain"/>
    <property type="match status" value="1"/>
</dbReference>
<evidence type="ECO:0000313" key="9">
    <source>
        <dbReference type="Proteomes" id="UP000287410"/>
    </source>
</evidence>
<proteinExistence type="inferred from homology"/>
<dbReference type="InterPro" id="IPR035965">
    <property type="entry name" value="PAS-like_dom_sf"/>
</dbReference>
<dbReference type="InterPro" id="IPR004089">
    <property type="entry name" value="MCPsignal_dom"/>
</dbReference>
<keyword evidence="9" id="KW-1185">Reference proteome</keyword>
<keyword evidence="2 4" id="KW-0807">Transducer</keyword>
<feature type="coiled-coil region" evidence="5">
    <location>
        <begin position="386"/>
        <end position="413"/>
    </location>
</feature>
<organism evidence="8 9">
    <name type="scientific">Aliidiomarina sedimenti</name>
    <dbReference type="NCBI Taxonomy" id="1933879"/>
    <lineage>
        <taxon>Bacteria</taxon>
        <taxon>Pseudomonadati</taxon>
        <taxon>Pseudomonadota</taxon>
        <taxon>Gammaproteobacteria</taxon>
        <taxon>Alteromonadales</taxon>
        <taxon>Idiomarinaceae</taxon>
        <taxon>Aliidiomarina</taxon>
    </lineage>
</organism>
<dbReference type="EMBL" id="PIPN01000006">
    <property type="protein sequence ID" value="RUO28093.1"/>
    <property type="molecule type" value="Genomic_DNA"/>
</dbReference>